<dbReference type="InterPro" id="IPR029787">
    <property type="entry name" value="Nucleotide_cyclase"/>
</dbReference>
<dbReference type="SUPFAM" id="SSF55073">
    <property type="entry name" value="Nucleotide cyclase"/>
    <property type="match status" value="1"/>
</dbReference>
<dbReference type="SMART" id="SM00267">
    <property type="entry name" value="GGDEF"/>
    <property type="match status" value="1"/>
</dbReference>
<dbReference type="PANTHER" id="PTHR45138:SF9">
    <property type="entry name" value="DIGUANYLATE CYCLASE DGCM-RELATED"/>
    <property type="match status" value="1"/>
</dbReference>
<dbReference type="AlphaFoldDB" id="A0A1G5RZS0"/>
<feature type="domain" description="GGDEF" evidence="1">
    <location>
        <begin position="340"/>
        <end position="461"/>
    </location>
</feature>
<dbReference type="Pfam" id="PF00990">
    <property type="entry name" value="GGDEF"/>
    <property type="match status" value="1"/>
</dbReference>
<evidence type="ECO:0000313" key="2">
    <source>
        <dbReference type="EMBL" id="SCZ78961.1"/>
    </source>
</evidence>
<sequence length="461" mass="52613">MGNNEGDFVSNIDYSAQDILYMLRDLPDACCIFQVITDPFGTVKDMLFLFVNEKYAKLVGKSTSELIGTTYFTSVNNRDEDWIRLSYQAAFMRQSVINSTYNTTFGKWFEFWAVPVYKKGFCAFIIHDVTAQKRKEVNRVITTKSNNFILDCAKYLSANDFKKGIKYTLKELGKILKADRAAILETSQGECGEVLAWLDKIGGTGLPGKEILEQYDFYTLWQKQMGEDNVYICDNIDTVNAQNSEVYKAVLHGTISRYIVAALKDKGNIIGYLLIDNYSLDLDIDVKEVVESISIFISEELRNYVITNELMYRNTHDELTDLGNRRSYNETMNMLEGMDVSVGVCFIDINGLKNINDNQGHDEGDAYIKETADVIASAFKKKYCYRVGGDEFIVIIPQITKDHFEEVVEKFRKKAKTISIAAGAIWSDNAKGMENLVNQADKLMYVDKEAYFGEHERRHKI</sequence>
<dbReference type="GO" id="GO:0052621">
    <property type="term" value="F:diguanylate cyclase activity"/>
    <property type="evidence" value="ECO:0007669"/>
    <property type="project" value="TreeGrafter"/>
</dbReference>
<name>A0A1G5RZS0_PSEXY</name>
<dbReference type="InterPro" id="IPR035965">
    <property type="entry name" value="PAS-like_dom_sf"/>
</dbReference>
<dbReference type="Gene3D" id="3.30.70.270">
    <property type="match status" value="1"/>
</dbReference>
<dbReference type="InterPro" id="IPR000160">
    <property type="entry name" value="GGDEF_dom"/>
</dbReference>
<dbReference type="SUPFAM" id="SSF55785">
    <property type="entry name" value="PYP-like sensor domain (PAS domain)"/>
    <property type="match status" value="1"/>
</dbReference>
<dbReference type="EMBL" id="FMWK01000006">
    <property type="protein sequence ID" value="SCZ78961.1"/>
    <property type="molecule type" value="Genomic_DNA"/>
</dbReference>
<evidence type="ECO:0000313" key="3">
    <source>
        <dbReference type="Proteomes" id="UP000199428"/>
    </source>
</evidence>
<dbReference type="RefSeq" id="WP_028247212.1">
    <property type="nucleotide sequence ID" value="NZ_FMWK01000006.1"/>
</dbReference>
<proteinExistence type="predicted"/>
<dbReference type="InterPro" id="IPR050469">
    <property type="entry name" value="Diguanylate_Cyclase"/>
</dbReference>
<dbReference type="PANTHER" id="PTHR45138">
    <property type="entry name" value="REGULATORY COMPONENTS OF SENSORY TRANSDUCTION SYSTEM"/>
    <property type="match status" value="1"/>
</dbReference>
<dbReference type="NCBIfam" id="TIGR00254">
    <property type="entry name" value="GGDEF"/>
    <property type="match status" value="1"/>
</dbReference>
<dbReference type="InterPro" id="IPR029016">
    <property type="entry name" value="GAF-like_dom_sf"/>
</dbReference>
<dbReference type="CDD" id="cd01949">
    <property type="entry name" value="GGDEF"/>
    <property type="match status" value="1"/>
</dbReference>
<dbReference type="Gene3D" id="3.30.450.40">
    <property type="match status" value="1"/>
</dbReference>
<dbReference type="Gene3D" id="3.30.450.20">
    <property type="entry name" value="PAS domain"/>
    <property type="match status" value="1"/>
</dbReference>
<gene>
    <name evidence="2" type="ORF">SAMN02910350_01549</name>
</gene>
<dbReference type="Proteomes" id="UP000199428">
    <property type="component" value="Unassembled WGS sequence"/>
</dbReference>
<protein>
    <submittedName>
        <fullName evidence="2">Diguanylate cyclase (GGDEF) domain-containing protein</fullName>
    </submittedName>
</protein>
<dbReference type="InterPro" id="IPR043128">
    <property type="entry name" value="Rev_trsase/Diguanyl_cyclase"/>
</dbReference>
<dbReference type="PROSITE" id="PS50887">
    <property type="entry name" value="GGDEF"/>
    <property type="match status" value="1"/>
</dbReference>
<evidence type="ECO:0000259" key="1">
    <source>
        <dbReference type="PROSITE" id="PS50887"/>
    </source>
</evidence>
<reference evidence="2 3" key="1">
    <citation type="submission" date="2016-10" db="EMBL/GenBank/DDBJ databases">
        <authorList>
            <person name="de Groot N.N."/>
        </authorList>
    </citation>
    <scope>NUCLEOTIDE SEQUENCE [LARGE SCALE GENOMIC DNA]</scope>
    <source>
        <strain evidence="2 3">DSM 10317</strain>
    </source>
</reference>
<accession>A0A1G5RZS0</accession>
<organism evidence="2 3">
    <name type="scientific">Pseudobutyrivibrio xylanivorans</name>
    <dbReference type="NCBI Taxonomy" id="185007"/>
    <lineage>
        <taxon>Bacteria</taxon>
        <taxon>Bacillati</taxon>
        <taxon>Bacillota</taxon>
        <taxon>Clostridia</taxon>
        <taxon>Lachnospirales</taxon>
        <taxon>Lachnospiraceae</taxon>
        <taxon>Pseudobutyrivibrio</taxon>
    </lineage>
</organism>